<evidence type="ECO:0000256" key="1">
    <source>
        <dbReference type="SAM" id="MobiDB-lite"/>
    </source>
</evidence>
<gene>
    <name evidence="2" type="ORF">AB0H72_18160</name>
</gene>
<evidence type="ECO:0008006" key="4">
    <source>
        <dbReference type="Google" id="ProtNLM"/>
    </source>
</evidence>
<feature type="compositionally biased region" description="Low complexity" evidence="1">
    <location>
        <begin position="427"/>
        <end position="444"/>
    </location>
</feature>
<keyword evidence="3" id="KW-1185">Reference proteome</keyword>
<feature type="region of interest" description="Disordered" evidence="1">
    <location>
        <begin position="413"/>
        <end position="593"/>
    </location>
</feature>
<reference evidence="2 3" key="1">
    <citation type="submission" date="2024-06" db="EMBL/GenBank/DDBJ databases">
        <title>The Natural Products Discovery Center: Release of the First 8490 Sequenced Strains for Exploring Actinobacteria Biosynthetic Diversity.</title>
        <authorList>
            <person name="Kalkreuter E."/>
            <person name="Kautsar S.A."/>
            <person name="Yang D."/>
            <person name="Bader C.D."/>
            <person name="Teijaro C.N."/>
            <person name="Fluegel L."/>
            <person name="Davis C.M."/>
            <person name="Simpson J.R."/>
            <person name="Lauterbach L."/>
            <person name="Steele A.D."/>
            <person name="Gui C."/>
            <person name="Meng S."/>
            <person name="Li G."/>
            <person name="Viehrig K."/>
            <person name="Ye F."/>
            <person name="Su P."/>
            <person name="Kiefer A.F."/>
            <person name="Nichols A."/>
            <person name="Cepeda A.J."/>
            <person name="Yan W."/>
            <person name="Fan B."/>
            <person name="Jiang Y."/>
            <person name="Adhikari A."/>
            <person name="Zheng C.-J."/>
            <person name="Schuster L."/>
            <person name="Cowan T.M."/>
            <person name="Smanski M.J."/>
            <person name="Chevrette M.G."/>
            <person name="De Carvalho L.P.S."/>
            <person name="Shen B."/>
        </authorList>
    </citation>
    <scope>NUCLEOTIDE SEQUENCE [LARGE SCALE GENOMIC DNA]</scope>
    <source>
        <strain evidence="2 3">NPDC050671</strain>
    </source>
</reference>
<organism evidence="2 3">
    <name type="scientific">Nocardia fusca</name>
    <dbReference type="NCBI Taxonomy" id="941183"/>
    <lineage>
        <taxon>Bacteria</taxon>
        <taxon>Bacillati</taxon>
        <taxon>Actinomycetota</taxon>
        <taxon>Actinomycetes</taxon>
        <taxon>Mycobacteriales</taxon>
        <taxon>Nocardiaceae</taxon>
        <taxon>Nocardia</taxon>
    </lineage>
</organism>
<proteinExistence type="predicted"/>
<comment type="caution">
    <text evidence="2">The sequence shown here is derived from an EMBL/GenBank/DDBJ whole genome shotgun (WGS) entry which is preliminary data.</text>
</comment>
<feature type="region of interest" description="Disordered" evidence="1">
    <location>
        <begin position="151"/>
        <end position="205"/>
    </location>
</feature>
<sequence>MRTPDDSSVPDLTIGPLIRATHQDPWKNVGAQASKGRLVFHPAAAQSAARECADVMGTVGALRQEISNMGRLSELSHLASGWYLANQINGTTNTVVSVMDSFRTVLGEMLDTFKQAGRNYLDSDDLAAAEFPGPARQAMRAALDDIRPPAAPGKFFRQPPNEGREPATFSKGSNTEITTVGARDLTGPGDAGKKSGTPIEASELVRPANVNDSMLYFDESNQGKPESLQQETLEGGGGTENPYVQLWRDLYDLGLSTQKAVKPVYHQAEMWKWVAGELGKAVEGLADRLTRMPESLWDGAGAAAAKAAVQDYHSRARDFTVRMESFGGNLDYTSRWLKNTAKGMPSTPDPPERYYEPGQVYYSPYGGSAGTTDAATEAETARQLAIHRQNMENNYVVGVQNSSEYLPAFGELPTTARAPGDTPPHATVPGGSTTVPSSPGTTVPAGSGTIVPAGSAPSAPGSPVSGGALDVPAGSAPGPGARGGYPPVESAAAQTPTGAAPRTPGTPAASTDRAGQLSDLAKQGLQNAGSAADEALKQASQPGSIPRMPATPGMPQANGLRSGGLPSGGGISGGTGAGGSSPAAPPLRSSPALFPRASLEGMSAGARAIGALGSSTPMNGAPGTPGPGAGNQGQQDKEHDRAKYLRSKKHLDQALGEALTFTRSVVE</sequence>
<feature type="compositionally biased region" description="Low complexity" evidence="1">
    <location>
        <begin position="451"/>
        <end position="509"/>
    </location>
</feature>
<dbReference type="Gene3D" id="1.20.1260.20">
    <property type="entry name" value="PPE superfamily"/>
    <property type="match status" value="1"/>
</dbReference>
<accession>A0ABV3FAA1</accession>
<name>A0ABV3FAA1_9NOCA</name>
<protein>
    <recommendedName>
        <fullName evidence="4">PPE family protein</fullName>
    </recommendedName>
</protein>
<evidence type="ECO:0000313" key="2">
    <source>
        <dbReference type="EMBL" id="MEV0364619.1"/>
    </source>
</evidence>
<feature type="compositionally biased region" description="Low complexity" evidence="1">
    <location>
        <begin position="580"/>
        <end position="593"/>
    </location>
</feature>
<dbReference type="EMBL" id="JBFAIH010000010">
    <property type="protein sequence ID" value="MEV0364619.1"/>
    <property type="molecule type" value="Genomic_DNA"/>
</dbReference>
<feature type="region of interest" description="Disordered" evidence="1">
    <location>
        <begin position="217"/>
        <end position="239"/>
    </location>
</feature>
<dbReference type="Proteomes" id="UP001551658">
    <property type="component" value="Unassembled WGS sequence"/>
</dbReference>
<dbReference type="InterPro" id="IPR038332">
    <property type="entry name" value="PPE_sf"/>
</dbReference>
<evidence type="ECO:0000313" key="3">
    <source>
        <dbReference type="Proteomes" id="UP001551658"/>
    </source>
</evidence>
<dbReference type="RefSeq" id="WP_357979861.1">
    <property type="nucleotide sequence ID" value="NZ_JBFAIH010000010.1"/>
</dbReference>
<feature type="compositionally biased region" description="Gly residues" evidence="1">
    <location>
        <begin position="561"/>
        <end position="579"/>
    </location>
</feature>
<feature type="region of interest" description="Disordered" evidence="1">
    <location>
        <begin position="610"/>
        <end position="642"/>
    </location>
</feature>